<feature type="chain" id="PRO_5003143251" evidence="1">
    <location>
        <begin position="33"/>
        <end position="75"/>
    </location>
</feature>
<name>E0XZI3_9PROT</name>
<dbReference type="EMBL" id="GU474933">
    <property type="protein sequence ID" value="ADI19824.1"/>
    <property type="molecule type" value="Genomic_DNA"/>
</dbReference>
<organism evidence="2">
    <name type="scientific">uncultured alpha proteobacterium EB000_37G09</name>
    <dbReference type="NCBI Taxonomy" id="710792"/>
    <lineage>
        <taxon>Bacteria</taxon>
        <taxon>Pseudomonadati</taxon>
        <taxon>Pseudomonadota</taxon>
        <taxon>Alphaproteobacteria</taxon>
        <taxon>environmental samples</taxon>
    </lineage>
</organism>
<reference evidence="2" key="1">
    <citation type="journal article" date="2011" name="Environ. Microbiol.">
        <title>Time-series analyses of Monterey Bay coastal microbial picoplankton using a 'genome proxy' microarray.</title>
        <authorList>
            <person name="Rich V.I."/>
            <person name="Pham V.D."/>
            <person name="Eppley J."/>
            <person name="Shi Y."/>
            <person name="DeLong E.F."/>
        </authorList>
    </citation>
    <scope>NUCLEOTIDE SEQUENCE</scope>
</reference>
<dbReference type="AlphaFoldDB" id="E0XZI3"/>
<proteinExistence type="predicted"/>
<evidence type="ECO:0000256" key="1">
    <source>
        <dbReference type="SAM" id="SignalP"/>
    </source>
</evidence>
<feature type="signal peptide" evidence="1">
    <location>
        <begin position="1"/>
        <end position="32"/>
    </location>
</feature>
<keyword evidence="1" id="KW-0732">Signal</keyword>
<protein>
    <submittedName>
        <fullName evidence="2">Uncharacterized protein</fullName>
    </submittedName>
</protein>
<accession>E0XZI3</accession>
<sequence>MSNPKNRKIEFFMNFFCSLVLALLPYSQTALIKNDFSKHSEAVSSQYYSYKELQNAPCLHLLLASTYTDVTNRPQ</sequence>
<evidence type="ECO:0000313" key="2">
    <source>
        <dbReference type="EMBL" id="ADI19824.1"/>
    </source>
</evidence>